<keyword evidence="1" id="KW-0732">Signal</keyword>
<dbReference type="InterPro" id="IPR011250">
    <property type="entry name" value="OMP/PagP_B-barrel"/>
</dbReference>
<sequence length="260" mass="28185">MNNVWQRVTAGLRWVGRMLPIAAMATTPAFAADESPWSVAITPYVWVAGISGTVTGPIPNAPPLEASADFGDVLTKLNKIPVMLAGEVRYGAFGITADLMAISVKSSVKTDGRLYSGGNVKVGQIIGSALGTYRAVETDTHMLDVGIGFRAFSLSTDFTIDGALFPSLSFEPDMNWVNAIVGARYRYRFTPEWSLSLYGDVGGGSDDDLTWQAFGTVDYQVSQSTTLRAGYRHLSFRHDERILRQDIDLSGPIVGATMRF</sequence>
<organism evidence="2 3">
    <name type="scientific">Azospirillum oleiclasticum</name>
    <dbReference type="NCBI Taxonomy" id="2735135"/>
    <lineage>
        <taxon>Bacteria</taxon>
        <taxon>Pseudomonadati</taxon>
        <taxon>Pseudomonadota</taxon>
        <taxon>Alphaproteobacteria</taxon>
        <taxon>Rhodospirillales</taxon>
        <taxon>Azospirillaceae</taxon>
        <taxon>Azospirillum</taxon>
    </lineage>
</organism>
<evidence type="ECO:0000256" key="1">
    <source>
        <dbReference type="SAM" id="SignalP"/>
    </source>
</evidence>
<keyword evidence="3" id="KW-1185">Reference proteome</keyword>
<name>A0ABX2T5A3_9PROT</name>
<protein>
    <recommendedName>
        <fullName evidence="4">Outer membrane protein beta-barrel domain-containing protein</fullName>
    </recommendedName>
</protein>
<evidence type="ECO:0000313" key="3">
    <source>
        <dbReference type="Proteomes" id="UP000584642"/>
    </source>
</evidence>
<dbReference type="SUPFAM" id="SSF56925">
    <property type="entry name" value="OMPA-like"/>
    <property type="match status" value="1"/>
</dbReference>
<dbReference type="Proteomes" id="UP000584642">
    <property type="component" value="Unassembled WGS sequence"/>
</dbReference>
<feature type="chain" id="PRO_5046168567" description="Outer membrane protein beta-barrel domain-containing protein" evidence="1">
    <location>
        <begin position="32"/>
        <end position="260"/>
    </location>
</feature>
<accession>A0ABX2T5A3</accession>
<dbReference type="EMBL" id="JABFDB010000001">
    <property type="protein sequence ID" value="NYZ18318.1"/>
    <property type="molecule type" value="Genomic_DNA"/>
</dbReference>
<evidence type="ECO:0000313" key="2">
    <source>
        <dbReference type="EMBL" id="NYZ18318.1"/>
    </source>
</evidence>
<proteinExistence type="predicted"/>
<feature type="signal peptide" evidence="1">
    <location>
        <begin position="1"/>
        <end position="31"/>
    </location>
</feature>
<dbReference type="RefSeq" id="WP_180280070.1">
    <property type="nucleotide sequence ID" value="NZ_JABFDB010000001.1"/>
</dbReference>
<gene>
    <name evidence="2" type="ORF">HND93_01235</name>
</gene>
<comment type="caution">
    <text evidence="2">The sequence shown here is derived from an EMBL/GenBank/DDBJ whole genome shotgun (WGS) entry which is preliminary data.</text>
</comment>
<evidence type="ECO:0008006" key="4">
    <source>
        <dbReference type="Google" id="ProtNLM"/>
    </source>
</evidence>
<reference evidence="2 3" key="1">
    <citation type="submission" date="2020-05" db="EMBL/GenBank/DDBJ databases">
        <title>Azospirillum oleiclasticum sp. nov, a nitrogen-fixing and heavy crude oil-emulsifying bacterium isolated from the crude oil of Yumen Oilfield.</title>
        <authorList>
            <person name="Wu D."/>
            <person name="Cai M."/>
            <person name="Zhang X."/>
        </authorList>
    </citation>
    <scope>NUCLEOTIDE SEQUENCE [LARGE SCALE GENOMIC DNA]</scope>
    <source>
        <strain evidence="2 3">ROY-1-1-2</strain>
    </source>
</reference>